<evidence type="ECO:0000313" key="1">
    <source>
        <dbReference type="EMBL" id="ABJ83476.1"/>
    </source>
</evidence>
<dbReference type="AlphaFoldDB" id="Q024V0"/>
<accession>Q024V0</accession>
<dbReference type="InParanoid" id="Q024V0"/>
<proteinExistence type="predicted"/>
<dbReference type="EMBL" id="CP000473">
    <property type="protein sequence ID" value="ABJ83476.1"/>
    <property type="molecule type" value="Genomic_DNA"/>
</dbReference>
<reference evidence="1" key="1">
    <citation type="submission" date="2006-10" db="EMBL/GenBank/DDBJ databases">
        <title>Complete sequence of Solibacter usitatus Ellin6076.</title>
        <authorList>
            <consortium name="US DOE Joint Genome Institute"/>
            <person name="Copeland A."/>
            <person name="Lucas S."/>
            <person name="Lapidus A."/>
            <person name="Barry K."/>
            <person name="Detter J.C."/>
            <person name="Glavina del Rio T."/>
            <person name="Hammon N."/>
            <person name="Israni S."/>
            <person name="Dalin E."/>
            <person name="Tice H."/>
            <person name="Pitluck S."/>
            <person name="Thompson L.S."/>
            <person name="Brettin T."/>
            <person name="Bruce D."/>
            <person name="Han C."/>
            <person name="Tapia R."/>
            <person name="Gilna P."/>
            <person name="Schmutz J."/>
            <person name="Larimer F."/>
            <person name="Land M."/>
            <person name="Hauser L."/>
            <person name="Kyrpides N."/>
            <person name="Mikhailova N."/>
            <person name="Janssen P.H."/>
            <person name="Kuske C.R."/>
            <person name="Richardson P."/>
        </authorList>
    </citation>
    <scope>NUCLEOTIDE SEQUENCE</scope>
    <source>
        <strain evidence="1">Ellin6076</strain>
    </source>
</reference>
<gene>
    <name evidence="1" type="ordered locus">Acid_2487</name>
</gene>
<protein>
    <submittedName>
        <fullName evidence="1">Uncharacterized protein</fullName>
    </submittedName>
</protein>
<organism evidence="1">
    <name type="scientific">Solibacter usitatus (strain Ellin6076)</name>
    <dbReference type="NCBI Taxonomy" id="234267"/>
    <lineage>
        <taxon>Bacteria</taxon>
        <taxon>Pseudomonadati</taxon>
        <taxon>Acidobacteriota</taxon>
        <taxon>Terriglobia</taxon>
        <taxon>Bryobacterales</taxon>
        <taxon>Solibacteraceae</taxon>
        <taxon>Candidatus Solibacter</taxon>
    </lineage>
</organism>
<name>Q024V0_SOLUE</name>
<sequence>MTGPTQAWFLERYDSYEAMEKAIKIGQAEPLKATLSQLDAQDGDLRSSERNMIAIYQKDMSYLPVPPLRAKARYYNISTIRVRPGHARTLRR</sequence>
<dbReference type="KEGG" id="sus:Acid_2487"/>
<dbReference type="HOGENOM" id="CLU_2411628_0_0_0"/>